<feature type="region of interest" description="Disordered" evidence="1">
    <location>
        <begin position="1"/>
        <end position="73"/>
    </location>
</feature>
<keyword evidence="3" id="KW-1185">Reference proteome</keyword>
<evidence type="ECO:0000313" key="2">
    <source>
        <dbReference type="EMBL" id="EFJ02080.1"/>
    </source>
</evidence>
<evidence type="ECO:0000256" key="1">
    <source>
        <dbReference type="SAM" id="MobiDB-lite"/>
    </source>
</evidence>
<dbReference type="Proteomes" id="UP000007431">
    <property type="component" value="Unassembled WGS sequence"/>
</dbReference>
<gene>
    <name evidence="2" type="ORF">SCHCODRAFT_231067</name>
</gene>
<feature type="compositionally biased region" description="Basic and acidic residues" evidence="1">
    <location>
        <begin position="153"/>
        <end position="164"/>
    </location>
</feature>
<protein>
    <submittedName>
        <fullName evidence="2">Uncharacterized protein</fullName>
    </submittedName>
</protein>
<organism evidence="3">
    <name type="scientific">Schizophyllum commune (strain H4-8 / FGSC 9210)</name>
    <name type="common">Split gill fungus</name>
    <dbReference type="NCBI Taxonomy" id="578458"/>
    <lineage>
        <taxon>Eukaryota</taxon>
        <taxon>Fungi</taxon>
        <taxon>Dikarya</taxon>
        <taxon>Basidiomycota</taxon>
        <taxon>Agaricomycotina</taxon>
        <taxon>Agaricomycetes</taxon>
        <taxon>Agaricomycetidae</taxon>
        <taxon>Agaricales</taxon>
        <taxon>Schizophyllaceae</taxon>
        <taxon>Schizophyllum</taxon>
    </lineage>
</organism>
<dbReference type="OrthoDB" id="10479266at2759"/>
<reference evidence="2 3" key="1">
    <citation type="journal article" date="2010" name="Nat. Biotechnol.">
        <title>Genome sequence of the model mushroom Schizophyllum commune.</title>
        <authorList>
            <person name="Ohm R.A."/>
            <person name="de Jong J.F."/>
            <person name="Lugones L.G."/>
            <person name="Aerts A."/>
            <person name="Kothe E."/>
            <person name="Stajich J.E."/>
            <person name="de Vries R.P."/>
            <person name="Record E."/>
            <person name="Levasseur A."/>
            <person name="Baker S.E."/>
            <person name="Bartholomew K.A."/>
            <person name="Coutinho P.M."/>
            <person name="Erdmann S."/>
            <person name="Fowler T.J."/>
            <person name="Gathman A.C."/>
            <person name="Lombard V."/>
            <person name="Henrissat B."/>
            <person name="Knabe N."/>
            <person name="Kuees U."/>
            <person name="Lilly W.W."/>
            <person name="Lindquist E."/>
            <person name="Lucas S."/>
            <person name="Magnuson J.K."/>
            <person name="Piumi F."/>
            <person name="Raudaskoski M."/>
            <person name="Salamov A."/>
            <person name="Schmutz J."/>
            <person name="Schwarze F.W.M.R."/>
            <person name="vanKuyk P.A."/>
            <person name="Horton J.S."/>
            <person name="Grigoriev I.V."/>
            <person name="Woesten H.A.B."/>
        </authorList>
    </citation>
    <scope>NUCLEOTIDE SEQUENCE [LARGE SCALE GENOMIC DNA]</scope>
    <source>
        <strain evidence="3">H4-8 / FGSC 9210</strain>
    </source>
</reference>
<feature type="compositionally biased region" description="Polar residues" evidence="1">
    <location>
        <begin position="299"/>
        <end position="322"/>
    </location>
</feature>
<dbReference type="VEuPathDB" id="FungiDB:SCHCODRAFT_02685085"/>
<feature type="compositionally biased region" description="Polar residues" evidence="1">
    <location>
        <begin position="199"/>
        <end position="210"/>
    </location>
</feature>
<feature type="compositionally biased region" description="Polar residues" evidence="1">
    <location>
        <begin position="218"/>
        <end position="247"/>
    </location>
</feature>
<dbReference type="HOGENOM" id="CLU_434863_0_0_1"/>
<name>D8PM09_SCHCM</name>
<evidence type="ECO:0000313" key="3">
    <source>
        <dbReference type="Proteomes" id="UP000007431"/>
    </source>
</evidence>
<sequence>MSTHSGTTASSTGSTGLDGPRSGFAGSNSAGPANPAGSRIAGSVSRSAHSTHSTHSVRAAEFAGPAGPAGPMDLDIAVTEDRRRGIIARLLGRSRIPPVRFFTVHVDHEDLAFVLGRVQDHFRATPTLRRAASVLHLNRAYREHALGNTDDQGNPRHDVDDGRSHGPACADAQTSPVPTLLTYPSPDHVPVDDGAQPDLTMQSNIPTIPSESPGWSPMNRSAHTGWISTRSLTRSTPIPSGLYSQLRGTGLSRPSEPPTGLPAGLLLAPDDSGPSTHGLGRARGDGQQPPNSPTDHRNASGTETGQRRLQTASGGDTPSQGAAASWFRATDAQPPALSDINPHPEVNDAVPAVVQAAYPGQEAELTYLSFSETKVKENGLFVERKLLIRVGTKFQLKDSLTEPFSKGLHKACTAGKAREDELTQLSVECHQYRIRGGAYSGGDVLERIFLDLRPILRRFLEVDVIFKEKDGSTNNAGASEIQSLIAGEFSHLSRVRLEGKTTTTRLLTFPLQNLRTLEVLTSLTEADCLRLLDLCSERLDVLVAGPIDRVNEDCLAEHSWESTGGRSSPHVYPSTMRISSPLPCKQLLADIPSDLVDLHFRLTDAHGFVDVQSIFDDKGQACQWTLHLI</sequence>
<feature type="compositionally biased region" description="Low complexity" evidence="1">
    <location>
        <begin position="1"/>
        <end position="15"/>
    </location>
</feature>
<dbReference type="InParanoid" id="D8PM09"/>
<dbReference type="AlphaFoldDB" id="D8PM09"/>
<feature type="region of interest" description="Disordered" evidence="1">
    <location>
        <begin position="145"/>
        <end position="323"/>
    </location>
</feature>
<dbReference type="GeneID" id="9589514"/>
<feature type="compositionally biased region" description="Low complexity" evidence="1">
    <location>
        <begin position="43"/>
        <end position="71"/>
    </location>
</feature>
<dbReference type="EMBL" id="GL377302">
    <property type="protein sequence ID" value="EFJ02080.1"/>
    <property type="molecule type" value="Genomic_DNA"/>
</dbReference>
<dbReference type="KEGG" id="scm:SCHCO_02685085"/>
<proteinExistence type="predicted"/>
<accession>D8PM09</accession>